<gene>
    <name evidence="11" type="ORF">HMPREF0202_02442</name>
</gene>
<dbReference type="Pfam" id="PF03062">
    <property type="entry name" value="MBOAT"/>
    <property type="match status" value="1"/>
</dbReference>
<accession>U7V7E7</accession>
<dbReference type="STRING" id="1319815.HMPREF0202_02442"/>
<organism evidence="11 12">
    <name type="scientific">Cetobacterium somerae ATCC BAA-474</name>
    <dbReference type="NCBI Taxonomy" id="1319815"/>
    <lineage>
        <taxon>Bacteria</taxon>
        <taxon>Fusobacteriati</taxon>
        <taxon>Fusobacteriota</taxon>
        <taxon>Fusobacteriia</taxon>
        <taxon>Fusobacteriales</taxon>
        <taxon>Fusobacteriaceae</taxon>
        <taxon>Cetobacterium</taxon>
    </lineage>
</organism>
<dbReference type="Proteomes" id="UP000017081">
    <property type="component" value="Unassembled WGS sequence"/>
</dbReference>
<keyword evidence="6 10" id="KW-1133">Transmembrane helix</keyword>
<dbReference type="AlphaFoldDB" id="U7V7E7"/>
<keyword evidence="4 9" id="KW-0808">Transferase</keyword>
<feature type="transmembrane region" description="Helical" evidence="10">
    <location>
        <begin position="339"/>
        <end position="357"/>
    </location>
</feature>
<evidence type="ECO:0000256" key="7">
    <source>
        <dbReference type="ARBA" id="ARBA00023136"/>
    </source>
</evidence>
<evidence type="ECO:0000256" key="8">
    <source>
        <dbReference type="ARBA" id="ARBA00023315"/>
    </source>
</evidence>
<dbReference type="RefSeq" id="WP_023051972.1">
    <property type="nucleotide sequence ID" value="NZ_CP173065.2"/>
</dbReference>
<proteinExistence type="inferred from homology"/>
<evidence type="ECO:0000313" key="12">
    <source>
        <dbReference type="Proteomes" id="UP000017081"/>
    </source>
</evidence>
<dbReference type="PANTHER" id="PTHR13285:SF23">
    <property type="entry name" value="TEICHOIC ACID D-ALANYLTRANSFERASE"/>
    <property type="match status" value="1"/>
</dbReference>
<sequence length="359" mass="41550">MLLKLILPLGISFFTFQQLSFIIDNYKRRNLKKYDFLSYCLFVTFFPQLIAGPIVSPEEMIPQFENKKNKAINYENMSKGLYLFSIGLAKKVLLADSVSPFVDAGFDKMTSLTFIEAWLTSISYTIQLYFDFSGYCDMAMGVALMFNIILPLNFDSPYKSTNIQEFWKKWHMTLGRFLTNYLYIPLGGNKRGELKTLRNLLIVFLVSGIWHGAGWNFLIWGGFHGISILIHRTWKNFGMKMPKILGWIITMFLINIFWIFFRANNIEKALKIIKGMGNINSLSEGISINYKMSIISILDNKISLAILILGIIIVFLLKNSIFKVNKFNFKVNSLIEQSFYLLGSILFLNRIASFLYFNF</sequence>
<evidence type="ECO:0000256" key="9">
    <source>
        <dbReference type="PIRNR" id="PIRNR016636"/>
    </source>
</evidence>
<dbReference type="PIRSF" id="PIRSF500217">
    <property type="entry name" value="AlgI"/>
    <property type="match status" value="1"/>
</dbReference>
<feature type="transmembrane region" description="Helical" evidence="10">
    <location>
        <begin position="132"/>
        <end position="150"/>
    </location>
</feature>
<evidence type="ECO:0000256" key="1">
    <source>
        <dbReference type="ARBA" id="ARBA00004651"/>
    </source>
</evidence>
<evidence type="ECO:0000256" key="10">
    <source>
        <dbReference type="SAM" id="Phobius"/>
    </source>
</evidence>
<keyword evidence="3 9" id="KW-1003">Cell membrane</keyword>
<keyword evidence="5 10" id="KW-0812">Transmembrane</keyword>
<feature type="transmembrane region" description="Helical" evidence="10">
    <location>
        <begin position="244"/>
        <end position="261"/>
    </location>
</feature>
<evidence type="ECO:0000313" key="11">
    <source>
        <dbReference type="EMBL" id="ERT67069.1"/>
    </source>
</evidence>
<feature type="transmembrane region" description="Helical" evidence="10">
    <location>
        <begin position="36"/>
        <end position="55"/>
    </location>
</feature>
<name>U7V7E7_9FUSO</name>
<dbReference type="InterPro" id="IPR024194">
    <property type="entry name" value="Ac/AlaTfrase_AlgI/DltB"/>
</dbReference>
<dbReference type="PATRIC" id="fig|1319815.3.peg.2345"/>
<dbReference type="PIRSF" id="PIRSF016636">
    <property type="entry name" value="AlgI_DltB"/>
    <property type="match status" value="1"/>
</dbReference>
<reference evidence="11 12" key="1">
    <citation type="submission" date="2013-08" db="EMBL/GenBank/DDBJ databases">
        <authorList>
            <person name="Weinstock G."/>
            <person name="Sodergren E."/>
            <person name="Wylie T."/>
            <person name="Fulton L."/>
            <person name="Fulton R."/>
            <person name="Fronick C."/>
            <person name="O'Laughlin M."/>
            <person name="Godfrey J."/>
            <person name="Miner T."/>
            <person name="Herter B."/>
            <person name="Appelbaum E."/>
            <person name="Cordes M."/>
            <person name="Lek S."/>
            <person name="Wollam A."/>
            <person name="Pepin K.H."/>
            <person name="Palsikar V.B."/>
            <person name="Mitreva M."/>
            <person name="Wilson R.K."/>
        </authorList>
    </citation>
    <scope>NUCLEOTIDE SEQUENCE [LARGE SCALE GENOMIC DNA]</scope>
    <source>
        <strain evidence="11 12">ATCC BAA-474</strain>
    </source>
</reference>
<dbReference type="InterPro" id="IPR051085">
    <property type="entry name" value="MB_O-acyltransferase"/>
</dbReference>
<dbReference type="EMBL" id="AXZF01000121">
    <property type="protein sequence ID" value="ERT67069.1"/>
    <property type="molecule type" value="Genomic_DNA"/>
</dbReference>
<evidence type="ECO:0000256" key="5">
    <source>
        <dbReference type="ARBA" id="ARBA00022692"/>
    </source>
</evidence>
<evidence type="ECO:0000256" key="4">
    <source>
        <dbReference type="ARBA" id="ARBA00022679"/>
    </source>
</evidence>
<keyword evidence="8 9" id="KW-0012">Acyltransferase</keyword>
<feature type="transmembrane region" description="Helical" evidence="10">
    <location>
        <begin position="200"/>
        <end position="223"/>
    </location>
</feature>
<feature type="transmembrane region" description="Helical" evidence="10">
    <location>
        <begin position="302"/>
        <end position="318"/>
    </location>
</feature>
<protein>
    <submittedName>
        <fullName evidence="11">Alginate O-acetyltransferase AlgI domain protein</fullName>
    </submittedName>
</protein>
<dbReference type="GO" id="GO:0042121">
    <property type="term" value="P:alginic acid biosynthetic process"/>
    <property type="evidence" value="ECO:0007669"/>
    <property type="project" value="InterPro"/>
</dbReference>
<feature type="transmembrane region" description="Helical" evidence="10">
    <location>
        <begin position="6"/>
        <end position="24"/>
    </location>
</feature>
<dbReference type="HOGENOM" id="CLU_025255_1_1_0"/>
<dbReference type="GO" id="GO:0005886">
    <property type="term" value="C:plasma membrane"/>
    <property type="evidence" value="ECO:0007669"/>
    <property type="project" value="UniProtKB-SubCell"/>
</dbReference>
<comment type="similarity">
    <text evidence="2 9">Belongs to the membrane-bound acyltransferase family.</text>
</comment>
<dbReference type="eggNOG" id="COG1696">
    <property type="taxonomic scope" value="Bacteria"/>
</dbReference>
<dbReference type="InterPro" id="IPR028362">
    <property type="entry name" value="AlgI"/>
</dbReference>
<dbReference type="InterPro" id="IPR004299">
    <property type="entry name" value="MBOAT_fam"/>
</dbReference>
<evidence type="ECO:0000256" key="2">
    <source>
        <dbReference type="ARBA" id="ARBA00010323"/>
    </source>
</evidence>
<comment type="subcellular location">
    <subcellularLocation>
        <location evidence="1">Cell membrane</location>
        <topology evidence="1">Multi-pass membrane protein</topology>
    </subcellularLocation>
</comment>
<evidence type="ECO:0000256" key="3">
    <source>
        <dbReference type="ARBA" id="ARBA00022475"/>
    </source>
</evidence>
<evidence type="ECO:0000256" key="6">
    <source>
        <dbReference type="ARBA" id="ARBA00022989"/>
    </source>
</evidence>
<comment type="caution">
    <text evidence="11">The sequence shown here is derived from an EMBL/GenBank/DDBJ whole genome shotgun (WGS) entry which is preliminary data.</text>
</comment>
<dbReference type="PANTHER" id="PTHR13285">
    <property type="entry name" value="ACYLTRANSFERASE"/>
    <property type="match status" value="1"/>
</dbReference>
<keyword evidence="7 9" id="KW-0472">Membrane</keyword>
<keyword evidence="12" id="KW-1185">Reference proteome</keyword>
<dbReference type="GO" id="GO:0016746">
    <property type="term" value="F:acyltransferase activity"/>
    <property type="evidence" value="ECO:0007669"/>
    <property type="project" value="UniProtKB-KW"/>
</dbReference>